<evidence type="ECO:0000313" key="9">
    <source>
        <dbReference type="EMBL" id="JAG52214.1"/>
    </source>
</evidence>
<feature type="transmembrane region" description="Helical" evidence="7">
    <location>
        <begin position="142"/>
        <end position="160"/>
    </location>
</feature>
<keyword evidence="5 7" id="KW-0472">Membrane</keyword>
<feature type="transmembrane region" description="Helical" evidence="7">
    <location>
        <begin position="240"/>
        <end position="261"/>
    </location>
</feature>
<dbReference type="InterPro" id="IPR011701">
    <property type="entry name" value="MFS"/>
</dbReference>
<feature type="transmembrane region" description="Helical" evidence="7">
    <location>
        <begin position="102"/>
        <end position="122"/>
    </location>
</feature>
<organism evidence="9">
    <name type="scientific">Lygus hesperus</name>
    <name type="common">Western plant bug</name>
    <dbReference type="NCBI Taxonomy" id="30085"/>
    <lineage>
        <taxon>Eukaryota</taxon>
        <taxon>Metazoa</taxon>
        <taxon>Ecdysozoa</taxon>
        <taxon>Arthropoda</taxon>
        <taxon>Hexapoda</taxon>
        <taxon>Insecta</taxon>
        <taxon>Pterygota</taxon>
        <taxon>Neoptera</taxon>
        <taxon>Paraneoptera</taxon>
        <taxon>Hemiptera</taxon>
        <taxon>Heteroptera</taxon>
        <taxon>Panheteroptera</taxon>
        <taxon>Cimicomorpha</taxon>
        <taxon>Miridae</taxon>
        <taxon>Mirini</taxon>
        <taxon>Lygus</taxon>
    </lineage>
</organism>
<feature type="region of interest" description="Disordered" evidence="6">
    <location>
        <begin position="479"/>
        <end position="505"/>
    </location>
</feature>
<evidence type="ECO:0000256" key="3">
    <source>
        <dbReference type="ARBA" id="ARBA00022692"/>
    </source>
</evidence>
<evidence type="ECO:0000256" key="6">
    <source>
        <dbReference type="SAM" id="MobiDB-lite"/>
    </source>
</evidence>
<dbReference type="Gene3D" id="1.20.1250.20">
    <property type="entry name" value="MFS general substrate transporter like domains"/>
    <property type="match status" value="2"/>
</dbReference>
<dbReference type="PANTHER" id="PTHR23506">
    <property type="entry name" value="GH10249P"/>
    <property type="match status" value="1"/>
</dbReference>
<dbReference type="InterPro" id="IPR050930">
    <property type="entry name" value="MFS_Vesicular_Transporter"/>
</dbReference>
<feature type="transmembrane region" description="Helical" evidence="7">
    <location>
        <begin position="306"/>
        <end position="326"/>
    </location>
</feature>
<feature type="transmembrane region" description="Helical" evidence="7">
    <location>
        <begin position="376"/>
        <end position="400"/>
    </location>
</feature>
<dbReference type="AlphaFoldDB" id="A0A0K8SGH2"/>
<dbReference type="Pfam" id="PF07690">
    <property type="entry name" value="MFS_1"/>
    <property type="match status" value="1"/>
</dbReference>
<dbReference type="GO" id="GO:0022857">
    <property type="term" value="F:transmembrane transporter activity"/>
    <property type="evidence" value="ECO:0007669"/>
    <property type="project" value="InterPro"/>
</dbReference>
<feature type="transmembrane region" description="Helical" evidence="7">
    <location>
        <begin position="406"/>
        <end position="429"/>
    </location>
</feature>
<protein>
    <recommendedName>
        <fullName evidence="8">Major facilitator superfamily (MFS) profile domain-containing protein</fullName>
    </recommendedName>
</protein>
<keyword evidence="4 7" id="KW-1133">Transmembrane helix</keyword>
<feature type="transmembrane region" description="Helical" evidence="7">
    <location>
        <begin position="69"/>
        <end position="90"/>
    </location>
</feature>
<feature type="transmembrane region" description="Helical" evidence="7">
    <location>
        <begin position="34"/>
        <end position="57"/>
    </location>
</feature>
<dbReference type="PROSITE" id="PS50850">
    <property type="entry name" value="MFS"/>
    <property type="match status" value="1"/>
</dbReference>
<name>A0A0K8SGH2_LYGHE</name>
<reference evidence="9" key="1">
    <citation type="submission" date="2014-09" db="EMBL/GenBank/DDBJ databases">
        <authorList>
            <person name="Magalhaes I.L.F."/>
            <person name="Oliveira U."/>
            <person name="Santos F.R."/>
            <person name="Vidigal T.H.D.A."/>
            <person name="Brescovit A.D."/>
            <person name="Santos A.J."/>
        </authorList>
    </citation>
    <scope>NUCLEOTIDE SEQUENCE</scope>
</reference>
<feature type="transmembrane region" description="Helical" evidence="7">
    <location>
        <begin position="198"/>
        <end position="219"/>
    </location>
</feature>
<sequence>MGAEDLGATSRPYRTREVLEVKEKKTKKLTKKQWLTLCAIGSVHFSGAICISLQAPFYPKEAESKGANATEYGLVFGSFEFIAFFSSPILGRYMNFVGAKTMLSLGMILAAISAICFGLLDYIDDHATFITLSFILRMTESLGSTAALVSAFSITAAVFPKSVATTFATLEAFYGLGYIVGPTLGGLLFSLGGYVLPFAVMGTAMIIGTIFVFMVLPPINPSSNDFGHIKVKDVLKIPGVLLDSTCTVATSISMGFLAATLEPHIREFGLSSILNGLMFIISGGTYALIAPIVGRLCDKWVYPKKMLAVGALFIVASYIVIGPFPFLGIPKTLTLCIVGLVIHGFGLAGLMVPTFIDSICSAVAAGFPDDISTYGVISGLWSSSFALGAFIGPSIAGWLFDLVGFQYGSLFVISLHALLFFGIVIFVSCERKKRVSPRRVRMLSYVPPESGTSEEEEFIKKIASSWTDKITITANGKVTNSAQSLDKKGQESREEETKLKASENV</sequence>
<feature type="compositionally biased region" description="Basic and acidic residues" evidence="6">
    <location>
        <begin position="485"/>
        <end position="505"/>
    </location>
</feature>
<dbReference type="PANTHER" id="PTHR23506:SF26">
    <property type="entry name" value="MFS-TYPE TRANSPORTER SLC18B1"/>
    <property type="match status" value="1"/>
</dbReference>
<dbReference type="InterPro" id="IPR020846">
    <property type="entry name" value="MFS_dom"/>
</dbReference>
<feature type="domain" description="Major facilitator superfamily (MFS) profile" evidence="8">
    <location>
        <begin position="36"/>
        <end position="432"/>
    </location>
</feature>
<proteinExistence type="predicted"/>
<dbReference type="GO" id="GO:0016020">
    <property type="term" value="C:membrane"/>
    <property type="evidence" value="ECO:0007669"/>
    <property type="project" value="UniProtKB-SubCell"/>
</dbReference>
<evidence type="ECO:0000256" key="2">
    <source>
        <dbReference type="ARBA" id="ARBA00022448"/>
    </source>
</evidence>
<feature type="transmembrane region" description="Helical" evidence="7">
    <location>
        <begin position="273"/>
        <end position="294"/>
    </location>
</feature>
<evidence type="ECO:0000256" key="5">
    <source>
        <dbReference type="ARBA" id="ARBA00023136"/>
    </source>
</evidence>
<dbReference type="SUPFAM" id="SSF103473">
    <property type="entry name" value="MFS general substrate transporter"/>
    <property type="match status" value="1"/>
</dbReference>
<accession>A0A0K8SGH2</accession>
<evidence type="ECO:0000256" key="1">
    <source>
        <dbReference type="ARBA" id="ARBA00004141"/>
    </source>
</evidence>
<feature type="transmembrane region" description="Helical" evidence="7">
    <location>
        <begin position="172"/>
        <end position="192"/>
    </location>
</feature>
<feature type="transmembrane region" description="Helical" evidence="7">
    <location>
        <begin position="332"/>
        <end position="356"/>
    </location>
</feature>
<evidence type="ECO:0000256" key="4">
    <source>
        <dbReference type="ARBA" id="ARBA00022989"/>
    </source>
</evidence>
<evidence type="ECO:0000259" key="8">
    <source>
        <dbReference type="PROSITE" id="PS50850"/>
    </source>
</evidence>
<keyword evidence="2" id="KW-0813">Transport</keyword>
<comment type="subcellular location">
    <subcellularLocation>
        <location evidence="1">Membrane</location>
        <topology evidence="1">Multi-pass membrane protein</topology>
    </subcellularLocation>
</comment>
<keyword evidence="3 7" id="KW-0812">Transmembrane</keyword>
<evidence type="ECO:0000256" key="7">
    <source>
        <dbReference type="SAM" id="Phobius"/>
    </source>
</evidence>
<dbReference type="EMBL" id="GBRD01013612">
    <property type="protein sequence ID" value="JAG52214.1"/>
    <property type="molecule type" value="Transcribed_RNA"/>
</dbReference>
<dbReference type="InterPro" id="IPR036259">
    <property type="entry name" value="MFS_trans_sf"/>
</dbReference>